<keyword evidence="3" id="KW-0547">Nucleotide-binding</keyword>
<dbReference type="CDD" id="cd00880">
    <property type="entry name" value="Era_like"/>
    <property type="match status" value="1"/>
</dbReference>
<comment type="subcellular location">
    <subcellularLocation>
        <location evidence="1">Membrane</location>
        <topology evidence="1">Multi-pass membrane protein</topology>
    </subcellularLocation>
</comment>
<reference evidence="9" key="1">
    <citation type="journal article" date="2014" name="Sci. Data">
        <title>Genomes of diverse isolates of the marine cyanobacterium Prochlorococcus.</title>
        <authorList>
            <person name="Biller S."/>
            <person name="Berube P."/>
            <person name="Thompson J."/>
            <person name="Kelly L."/>
            <person name="Roggensack S."/>
            <person name="Awad L."/>
            <person name="Roache-Johnson K."/>
            <person name="Ding H."/>
            <person name="Giovannoni S.J."/>
            <person name="Moore L.R."/>
            <person name="Chisholm S.W."/>
        </authorList>
    </citation>
    <scope>NUCLEOTIDE SEQUENCE [LARGE SCALE GENOMIC DNA]</scope>
</reference>
<evidence type="ECO:0000313" key="8">
    <source>
        <dbReference type="EMBL" id="KGF90389.1"/>
    </source>
</evidence>
<evidence type="ECO:0000256" key="3">
    <source>
        <dbReference type="ARBA" id="ARBA00022741"/>
    </source>
</evidence>
<keyword evidence="6" id="KW-0472">Membrane</keyword>
<keyword evidence="2" id="KW-0812">Transmembrane</keyword>
<dbReference type="GO" id="GO:0016020">
    <property type="term" value="C:membrane"/>
    <property type="evidence" value="ECO:0007669"/>
    <property type="project" value="UniProtKB-SubCell"/>
</dbReference>
<dbReference type="PANTHER" id="PTHR42714">
    <property type="entry name" value="TRNA MODIFICATION GTPASE GTPBP3"/>
    <property type="match status" value="1"/>
</dbReference>
<dbReference type="Pfam" id="PF05128">
    <property type="entry name" value="DUF697"/>
    <property type="match status" value="1"/>
</dbReference>
<dbReference type="NCBIfam" id="TIGR00231">
    <property type="entry name" value="small_GTP"/>
    <property type="match status" value="1"/>
</dbReference>
<sequence length="454" mass="51062">MSDKKLFKKVVYKLFYSNKISSLSFKNTYGAAKTSLDSIEKINRKISDKVKVELLNYEKNKLERQLKTGDYKVTLFGAGSSGKTSIARSLLKNIVGKTSAKIGTTKQINSYVIRIPILKRNINIIDTPGLFEPSRIGEEREKSTILQASNSDLVLFVLDQDINKYEKYLINELLKIGKKIIIVLNKCDLRTLEDNTLIKENIISITSAKKNKISVVQTIAVPQKSSYIKSDPLNYSTDVGSLFREIIETLESNGEELLAENILFSSSKLGIKSKKFIQEQRYLMSNKVIKKYMWITGGVILVNPLPAIDFLTTTSVNVQMVMELSKIYEITLTKKDAKDLSKSLLSTLAKLGIVKGGLAIISPVLSTSLTKIIISKSLQSITAGWLIRIVGLSLVEYFKNGQDWGDGGIQEVVDNIYRISRREEFLNNFVNEAISKIKIKKYFKSNNRLPPSLM</sequence>
<dbReference type="PANTHER" id="PTHR42714:SF2">
    <property type="entry name" value="TRNA MODIFICATION GTPASE GTPBP3, MITOCHONDRIAL"/>
    <property type="match status" value="1"/>
</dbReference>
<evidence type="ECO:0000256" key="6">
    <source>
        <dbReference type="ARBA" id="ARBA00023136"/>
    </source>
</evidence>
<dbReference type="GO" id="GO:0002098">
    <property type="term" value="P:tRNA wobble uridine modification"/>
    <property type="evidence" value="ECO:0007669"/>
    <property type="project" value="TreeGrafter"/>
</dbReference>
<dbReference type="GO" id="GO:0030488">
    <property type="term" value="P:tRNA methylation"/>
    <property type="evidence" value="ECO:0007669"/>
    <property type="project" value="TreeGrafter"/>
</dbReference>
<evidence type="ECO:0000313" key="9">
    <source>
        <dbReference type="Proteomes" id="UP000030491"/>
    </source>
</evidence>
<comment type="caution">
    <text evidence="8">The sequence shown here is derived from an EMBL/GenBank/DDBJ whole genome shotgun (WGS) entry which is preliminary data.</text>
</comment>
<name>A0A0A1ZQ56_PROMR</name>
<dbReference type="Pfam" id="PF01926">
    <property type="entry name" value="MMR_HSR1"/>
    <property type="match status" value="1"/>
</dbReference>
<feature type="domain" description="G" evidence="7">
    <location>
        <begin position="72"/>
        <end position="186"/>
    </location>
</feature>
<organism evidence="8 9">
    <name type="scientific">Prochlorococcus marinus str. MIT 9116</name>
    <dbReference type="NCBI Taxonomy" id="167544"/>
    <lineage>
        <taxon>Bacteria</taxon>
        <taxon>Bacillati</taxon>
        <taxon>Cyanobacteriota</taxon>
        <taxon>Cyanophyceae</taxon>
        <taxon>Synechococcales</taxon>
        <taxon>Prochlorococcaceae</taxon>
        <taxon>Prochlorococcus</taxon>
    </lineage>
</organism>
<dbReference type="Gene3D" id="3.40.50.300">
    <property type="entry name" value="P-loop containing nucleotide triphosphate hydrolases"/>
    <property type="match status" value="1"/>
</dbReference>
<evidence type="ECO:0000259" key="7">
    <source>
        <dbReference type="Pfam" id="PF01926"/>
    </source>
</evidence>
<evidence type="ECO:0000256" key="5">
    <source>
        <dbReference type="ARBA" id="ARBA00023134"/>
    </source>
</evidence>
<evidence type="ECO:0000256" key="4">
    <source>
        <dbReference type="ARBA" id="ARBA00022989"/>
    </source>
</evidence>
<proteinExistence type="predicted"/>
<dbReference type="AlphaFoldDB" id="A0A0A1ZQ56"/>
<dbReference type="Proteomes" id="UP000030491">
    <property type="component" value="Unassembled WGS sequence"/>
</dbReference>
<dbReference type="GO" id="GO:0005525">
    <property type="term" value="F:GTP binding"/>
    <property type="evidence" value="ECO:0007669"/>
    <property type="project" value="UniProtKB-KW"/>
</dbReference>
<dbReference type="GO" id="GO:0005829">
    <property type="term" value="C:cytosol"/>
    <property type="evidence" value="ECO:0007669"/>
    <property type="project" value="TreeGrafter"/>
</dbReference>
<evidence type="ECO:0000256" key="2">
    <source>
        <dbReference type="ARBA" id="ARBA00022692"/>
    </source>
</evidence>
<gene>
    <name evidence="8" type="ORF">EU93_1560</name>
</gene>
<keyword evidence="4" id="KW-1133">Transmembrane helix</keyword>
<evidence type="ECO:0000256" key="1">
    <source>
        <dbReference type="ARBA" id="ARBA00004141"/>
    </source>
</evidence>
<dbReference type="InterPro" id="IPR005225">
    <property type="entry name" value="Small_GTP-bd"/>
</dbReference>
<protein>
    <submittedName>
        <fullName evidence="8">Small GTP-binding protein domain</fullName>
    </submittedName>
</protein>
<keyword evidence="5" id="KW-0342">GTP-binding</keyword>
<dbReference type="InterPro" id="IPR006073">
    <property type="entry name" value="GTP-bd"/>
</dbReference>
<dbReference type="EMBL" id="JNAJ01000017">
    <property type="protein sequence ID" value="KGF90389.1"/>
    <property type="molecule type" value="Genomic_DNA"/>
</dbReference>
<dbReference type="InterPro" id="IPR021147">
    <property type="entry name" value="DUF697"/>
</dbReference>
<dbReference type="InterPro" id="IPR027417">
    <property type="entry name" value="P-loop_NTPase"/>
</dbReference>
<accession>A0A0A1ZQ56</accession>
<dbReference type="SUPFAM" id="SSF52540">
    <property type="entry name" value="P-loop containing nucleoside triphosphate hydrolases"/>
    <property type="match status" value="1"/>
</dbReference>